<dbReference type="EMBL" id="JABTTQ020003094">
    <property type="protein sequence ID" value="KAK6120166.1"/>
    <property type="molecule type" value="Genomic_DNA"/>
</dbReference>
<feature type="region of interest" description="Disordered" evidence="1">
    <location>
        <begin position="216"/>
        <end position="237"/>
    </location>
</feature>
<dbReference type="InterPro" id="IPR008507">
    <property type="entry name" value="DUF789"/>
</dbReference>
<feature type="compositionally biased region" description="Polar residues" evidence="1">
    <location>
        <begin position="218"/>
        <end position="227"/>
    </location>
</feature>
<comment type="caution">
    <text evidence="2">The sequence shown here is derived from an EMBL/GenBank/DDBJ whole genome shotgun (WGS) entry which is preliminary data.</text>
</comment>
<accession>A0ABR0UCX4</accession>
<proteinExistence type="predicted"/>
<evidence type="ECO:0000313" key="3">
    <source>
        <dbReference type="Proteomes" id="UP001318860"/>
    </source>
</evidence>
<protein>
    <submittedName>
        <fullName evidence="2">Uncharacterized protein</fullName>
    </submittedName>
</protein>
<name>A0ABR0UCX4_REHGL</name>
<reference evidence="2 3" key="1">
    <citation type="journal article" date="2021" name="Comput. Struct. Biotechnol. J.">
        <title>De novo genome assembly of the potent medicinal plant Rehmannia glutinosa using nanopore technology.</title>
        <authorList>
            <person name="Ma L."/>
            <person name="Dong C."/>
            <person name="Song C."/>
            <person name="Wang X."/>
            <person name="Zheng X."/>
            <person name="Niu Y."/>
            <person name="Chen S."/>
            <person name="Feng W."/>
        </authorList>
    </citation>
    <scope>NUCLEOTIDE SEQUENCE [LARGE SCALE GENOMIC DNA]</scope>
    <source>
        <strain evidence="2">DH-2019</strain>
    </source>
</reference>
<feature type="region of interest" description="Disordered" evidence="1">
    <location>
        <begin position="1"/>
        <end position="27"/>
    </location>
</feature>
<gene>
    <name evidence="2" type="ORF">DH2020_046072</name>
</gene>
<dbReference type="PANTHER" id="PTHR31343">
    <property type="entry name" value="T15D22.8"/>
    <property type="match status" value="1"/>
</dbReference>
<sequence>MSSKGGYAAAPPPRQGGDRFYNPPAVRRHQQILLQQQQQQMMQRQLFQQQQQQQHQQQLQLQQQQRLLQKRATAMPESSSAAAEVERRNDADGSSTVVALSVPPSVGRGSTLGVTNLDRLMESVTPFIKARYLSEVNARGRRAREVDSLPFYYLEDLWEFFSEWSYYGAGVPLLLNGKDPIEQYYVPFLSGIQLYIDPSNPSSRFRGPNEDIDAESYRLTSGAGSSDSEGDRRAKSISNSNMQRLNRLSLGDKSVTRTASSETVIANSPGKPSFQFLEYEQPYNRRPLADKISLLVSQYPEMSKYKSCDLLPSSWICVAWYPIYRIPVGPTLQDLDASFLAFHSLSTQPRSSSPPQFHAANTRTVRGISDPTAKVSLPVFALASYKLKGSIVSPCGPHECKQENSLLQAADSWLNGLDVTLPDYQFFRAHYTHRR</sequence>
<keyword evidence="3" id="KW-1185">Reference proteome</keyword>
<dbReference type="Proteomes" id="UP001318860">
    <property type="component" value="Unassembled WGS sequence"/>
</dbReference>
<organism evidence="2 3">
    <name type="scientific">Rehmannia glutinosa</name>
    <name type="common">Chinese foxglove</name>
    <dbReference type="NCBI Taxonomy" id="99300"/>
    <lineage>
        <taxon>Eukaryota</taxon>
        <taxon>Viridiplantae</taxon>
        <taxon>Streptophyta</taxon>
        <taxon>Embryophyta</taxon>
        <taxon>Tracheophyta</taxon>
        <taxon>Spermatophyta</taxon>
        <taxon>Magnoliopsida</taxon>
        <taxon>eudicotyledons</taxon>
        <taxon>Gunneridae</taxon>
        <taxon>Pentapetalae</taxon>
        <taxon>asterids</taxon>
        <taxon>lamiids</taxon>
        <taxon>Lamiales</taxon>
        <taxon>Orobanchaceae</taxon>
        <taxon>Rehmannieae</taxon>
        <taxon>Rehmannia</taxon>
    </lineage>
</organism>
<evidence type="ECO:0000256" key="1">
    <source>
        <dbReference type="SAM" id="MobiDB-lite"/>
    </source>
</evidence>
<evidence type="ECO:0000313" key="2">
    <source>
        <dbReference type="EMBL" id="KAK6120166.1"/>
    </source>
</evidence>
<dbReference type="SUPFAM" id="SSF81995">
    <property type="entry name" value="beta-sandwich domain of Sec23/24"/>
    <property type="match status" value="1"/>
</dbReference>
<dbReference type="PANTHER" id="PTHR31343:SF4">
    <property type="entry name" value="DUF789 DOMAIN-CONTAINING PROTEIN"/>
    <property type="match status" value="1"/>
</dbReference>
<dbReference type="Pfam" id="PF05623">
    <property type="entry name" value="DUF789"/>
    <property type="match status" value="1"/>
</dbReference>
<feature type="region of interest" description="Disordered" evidence="1">
    <location>
        <begin position="70"/>
        <end position="97"/>
    </location>
</feature>